<dbReference type="RefSeq" id="WP_390224249.1">
    <property type="nucleotide sequence ID" value="NZ_JBHTAA010000005.1"/>
</dbReference>
<keyword evidence="2" id="KW-0004">4Fe-4S</keyword>
<feature type="domain" description="NADH-ubiquinone oxidoreductase 51kDa subunit iron-sulphur binding" evidence="6">
    <location>
        <begin position="423"/>
        <end position="468"/>
    </location>
</feature>
<name>A0ABD5ZGY1_9EURY</name>
<reference evidence="7 8" key="1">
    <citation type="journal article" date="2019" name="Int. J. Syst. Evol. Microbiol.">
        <title>The Global Catalogue of Microorganisms (GCM) 10K type strain sequencing project: providing services to taxonomists for standard genome sequencing and annotation.</title>
        <authorList>
            <consortium name="The Broad Institute Genomics Platform"/>
            <consortium name="The Broad Institute Genome Sequencing Center for Infectious Disease"/>
            <person name="Wu L."/>
            <person name="Ma J."/>
        </authorList>
    </citation>
    <scope>NUCLEOTIDE SEQUENCE [LARGE SCALE GENOMIC DNA]</scope>
    <source>
        <strain evidence="7 8">DSM 29988</strain>
    </source>
</reference>
<dbReference type="Gene3D" id="1.20.1440.230">
    <property type="entry name" value="NADH-ubiquinone oxidoreductase 51kDa subunit, iron-sulphur binding domain"/>
    <property type="match status" value="1"/>
</dbReference>
<evidence type="ECO:0000256" key="4">
    <source>
        <dbReference type="ARBA" id="ARBA00023004"/>
    </source>
</evidence>
<keyword evidence="5" id="KW-0411">Iron-sulfur</keyword>
<protein>
    <submittedName>
        <fullName evidence="7">NADH-ubiquinone oxidoreductase-F iron-sulfur binding region domain-containing protein</fullName>
    </submittedName>
</protein>
<dbReference type="Pfam" id="PF10589">
    <property type="entry name" value="NADH_4Fe-4S"/>
    <property type="match status" value="1"/>
</dbReference>
<dbReference type="PANTHER" id="PTHR43578:SF3">
    <property type="entry name" value="NADH-QUINONE OXIDOREDUCTASE SUBUNIT F"/>
    <property type="match status" value="1"/>
</dbReference>
<organism evidence="7 8">
    <name type="scientific">Haloferax namakaokahaiae</name>
    <dbReference type="NCBI Taxonomy" id="1748331"/>
    <lineage>
        <taxon>Archaea</taxon>
        <taxon>Methanobacteriati</taxon>
        <taxon>Methanobacteriota</taxon>
        <taxon>Stenosarchaea group</taxon>
        <taxon>Halobacteria</taxon>
        <taxon>Halobacteriales</taxon>
        <taxon>Haloferacaceae</taxon>
        <taxon>Haloferax</taxon>
    </lineage>
</organism>
<dbReference type="InterPro" id="IPR037207">
    <property type="entry name" value="Nuop51_4Fe4S-bd_sf"/>
</dbReference>
<dbReference type="Proteomes" id="UP001596481">
    <property type="component" value="Unassembled WGS sequence"/>
</dbReference>
<dbReference type="InterPro" id="IPR019575">
    <property type="entry name" value="Nuop51_4Fe4S-bd"/>
</dbReference>
<keyword evidence="4" id="KW-0408">Iron</keyword>
<dbReference type="SMART" id="SM00928">
    <property type="entry name" value="NADH_4Fe-4S"/>
    <property type="match status" value="1"/>
</dbReference>
<dbReference type="SUPFAM" id="SSF142019">
    <property type="entry name" value="Nqo1 FMN-binding domain-like"/>
    <property type="match status" value="1"/>
</dbReference>
<comment type="caution">
    <text evidence="7">The sequence shown here is derived from an EMBL/GenBank/DDBJ whole genome shotgun (WGS) entry which is preliminary data.</text>
</comment>
<keyword evidence="3" id="KW-0479">Metal-binding</keyword>
<dbReference type="InterPro" id="IPR037225">
    <property type="entry name" value="Nuo51_FMN-bd_sf"/>
</dbReference>
<dbReference type="EMBL" id="JBHTAA010000005">
    <property type="protein sequence ID" value="MFC7204498.1"/>
    <property type="molecule type" value="Genomic_DNA"/>
</dbReference>
<accession>A0ABD5ZGY1</accession>
<dbReference type="SUPFAM" id="SSF140490">
    <property type="entry name" value="Nqo1C-terminal domain-like"/>
    <property type="match status" value="1"/>
</dbReference>
<dbReference type="Gene3D" id="3.40.50.11540">
    <property type="entry name" value="NADH-ubiquinone oxidoreductase 51kDa subunit"/>
    <property type="match status" value="1"/>
</dbReference>
<evidence type="ECO:0000256" key="2">
    <source>
        <dbReference type="ARBA" id="ARBA00022485"/>
    </source>
</evidence>
<evidence type="ECO:0000313" key="8">
    <source>
        <dbReference type="Proteomes" id="UP001596481"/>
    </source>
</evidence>
<dbReference type="InterPro" id="IPR011538">
    <property type="entry name" value="Nuo51_FMN-bd"/>
</dbReference>
<gene>
    <name evidence="7" type="ORF">ACFQJC_13305</name>
</gene>
<dbReference type="GO" id="GO:0046872">
    <property type="term" value="F:metal ion binding"/>
    <property type="evidence" value="ECO:0007669"/>
    <property type="project" value="UniProtKB-KW"/>
</dbReference>
<keyword evidence="8" id="KW-1185">Reference proteome</keyword>
<evidence type="ECO:0000313" key="7">
    <source>
        <dbReference type="EMBL" id="MFC7204498.1"/>
    </source>
</evidence>
<evidence type="ECO:0000256" key="3">
    <source>
        <dbReference type="ARBA" id="ARBA00022723"/>
    </source>
</evidence>
<proteinExistence type="inferred from homology"/>
<evidence type="ECO:0000256" key="5">
    <source>
        <dbReference type="ARBA" id="ARBA00023014"/>
    </source>
</evidence>
<sequence length="518" mass="54970">MVERNEPRDGPVVRVSTGSASLDAARAVFTAARDETTSASIVEVGPTGLGDFDPLVLVTTGGETAYHPHASADEVRELVRRLEDGDVSADDAHAVVEHDPDEPSLPLPDDGPLTVGRRRVLGRAGWVGADEVSGEDSVVELVRDDPRAADGRVREVGLLGRGRGDGSTDESVIVEWDRARDTHESTGDEPVLVVNANESDSRNGTDRLLLESVPAEVIDGALAVAELVGAEDVICYCNESDALARERLQTAVDAVSERLEPPKRPQVVAGPDQYTAGEMTMALEAMEGNDRLEARLRPPTPAQHGLYGRPTVIHTPRTLAQIRELLLRPDSFDADDADPGTRLVTVSGDVAAPATVELSTSGSLSAVRDVVTLSGSLKMACVGGQFGGLTRTLDHPPSAPALLGADLGTEGAVELFGDSKCAVAMAGTRARFAEDENCGRCVPCREGSVQLTTLLRNVYSGDYDDGAIRELTRVMRTTSTCDFGRGAARPVTTAMDEFETEFYAHADGRCPSGECEEM</sequence>
<dbReference type="AlphaFoldDB" id="A0ABD5ZGY1"/>
<dbReference type="GO" id="GO:0051539">
    <property type="term" value="F:4 iron, 4 sulfur cluster binding"/>
    <property type="evidence" value="ECO:0007669"/>
    <property type="project" value="UniProtKB-KW"/>
</dbReference>
<dbReference type="PANTHER" id="PTHR43578">
    <property type="entry name" value="NADH-QUINONE OXIDOREDUCTASE SUBUNIT F"/>
    <property type="match status" value="1"/>
</dbReference>
<evidence type="ECO:0000256" key="1">
    <source>
        <dbReference type="ARBA" id="ARBA00007523"/>
    </source>
</evidence>
<comment type="similarity">
    <text evidence="1">Belongs to the complex I 51 kDa subunit family.</text>
</comment>
<dbReference type="Pfam" id="PF01512">
    <property type="entry name" value="Complex1_51K"/>
    <property type="match status" value="1"/>
</dbReference>
<evidence type="ECO:0000259" key="6">
    <source>
        <dbReference type="SMART" id="SM00928"/>
    </source>
</evidence>